<dbReference type="OrthoDB" id="200154at2"/>
<feature type="chain" id="PRO_5022217008" evidence="2">
    <location>
        <begin position="22"/>
        <end position="191"/>
    </location>
</feature>
<keyword evidence="4" id="KW-1185">Reference proteome</keyword>
<organism evidence="3 4">
    <name type="scientific">Rariglobus hedericola</name>
    <dbReference type="NCBI Taxonomy" id="2597822"/>
    <lineage>
        <taxon>Bacteria</taxon>
        <taxon>Pseudomonadati</taxon>
        <taxon>Verrucomicrobiota</taxon>
        <taxon>Opitutia</taxon>
        <taxon>Opitutales</taxon>
        <taxon>Opitutaceae</taxon>
        <taxon>Rariglobus</taxon>
    </lineage>
</organism>
<comment type="caution">
    <text evidence="3">The sequence shown here is derived from an EMBL/GenBank/DDBJ whole genome shotgun (WGS) entry which is preliminary data.</text>
</comment>
<reference evidence="3 4" key="1">
    <citation type="submission" date="2019-07" db="EMBL/GenBank/DDBJ databases">
        <title>Description of 53C-WASEF.</title>
        <authorList>
            <person name="Pitt A."/>
            <person name="Hahn M.W."/>
        </authorList>
    </citation>
    <scope>NUCLEOTIDE SEQUENCE [LARGE SCALE GENOMIC DNA]</scope>
    <source>
        <strain evidence="3 4">53C-WASEF</strain>
    </source>
</reference>
<dbReference type="EMBL" id="VMBG01000001">
    <property type="protein sequence ID" value="TSJ79498.1"/>
    <property type="molecule type" value="Genomic_DNA"/>
</dbReference>
<dbReference type="RefSeq" id="WP_144230039.1">
    <property type="nucleotide sequence ID" value="NZ_CBCRVV010000015.1"/>
</dbReference>
<dbReference type="AlphaFoldDB" id="A0A556QS78"/>
<evidence type="ECO:0000313" key="4">
    <source>
        <dbReference type="Proteomes" id="UP000315648"/>
    </source>
</evidence>
<keyword evidence="2" id="KW-0732">Signal</keyword>
<proteinExistence type="predicted"/>
<evidence type="ECO:0000256" key="1">
    <source>
        <dbReference type="SAM" id="MobiDB-lite"/>
    </source>
</evidence>
<protein>
    <submittedName>
        <fullName evidence="3">Uncharacterized protein</fullName>
    </submittedName>
</protein>
<evidence type="ECO:0000256" key="2">
    <source>
        <dbReference type="SAM" id="SignalP"/>
    </source>
</evidence>
<dbReference type="Proteomes" id="UP000315648">
    <property type="component" value="Unassembled WGS sequence"/>
</dbReference>
<accession>A0A556QS78</accession>
<feature type="region of interest" description="Disordered" evidence="1">
    <location>
        <begin position="170"/>
        <end position="191"/>
    </location>
</feature>
<evidence type="ECO:0000313" key="3">
    <source>
        <dbReference type="EMBL" id="TSJ79498.1"/>
    </source>
</evidence>
<feature type="signal peptide" evidence="2">
    <location>
        <begin position="1"/>
        <end position="21"/>
    </location>
</feature>
<gene>
    <name evidence="3" type="ORF">FPL22_09485</name>
</gene>
<name>A0A556QS78_9BACT</name>
<sequence length="191" mass="19554">MSAPSSLLLSLALCFSAGACAAAVSLDGLASNSPFMLKQADNAAPVVTENASVEFRGMIATKNGVLFGLYDRTKNSSAWVSQDDKGGDFVVRSYDAAGDLVTVDYQGQKFTLPLSIAKIGTAAPSAMPVVNAPVVAGGNRVTAVPQAGGSKVDDQRRLESVAAEVRRRRALRQAAAGGTPAPASQPAGTSR</sequence>